<comment type="caution">
    <text evidence="2">The sequence shown here is derived from an EMBL/GenBank/DDBJ whole genome shotgun (WGS) entry which is preliminary data.</text>
</comment>
<name>A0A3M7DY02_HORWE</name>
<dbReference type="AlphaFoldDB" id="A0A3M7DY02"/>
<accession>A0A3M7DY02</accession>
<evidence type="ECO:0000313" key="2">
    <source>
        <dbReference type="EMBL" id="RMY69132.1"/>
    </source>
</evidence>
<organism evidence="2 3">
    <name type="scientific">Hortaea werneckii</name>
    <name type="common">Black yeast</name>
    <name type="synonym">Cladosporium werneckii</name>
    <dbReference type="NCBI Taxonomy" id="91943"/>
    <lineage>
        <taxon>Eukaryota</taxon>
        <taxon>Fungi</taxon>
        <taxon>Dikarya</taxon>
        <taxon>Ascomycota</taxon>
        <taxon>Pezizomycotina</taxon>
        <taxon>Dothideomycetes</taxon>
        <taxon>Dothideomycetidae</taxon>
        <taxon>Mycosphaerellales</taxon>
        <taxon>Teratosphaeriaceae</taxon>
        <taxon>Hortaea</taxon>
    </lineage>
</organism>
<feature type="compositionally biased region" description="Acidic residues" evidence="1">
    <location>
        <begin position="124"/>
        <end position="134"/>
    </location>
</feature>
<evidence type="ECO:0000256" key="1">
    <source>
        <dbReference type="SAM" id="MobiDB-lite"/>
    </source>
</evidence>
<gene>
    <name evidence="2" type="ORF">D0863_06658</name>
</gene>
<dbReference type="EMBL" id="QWIP01000211">
    <property type="protein sequence ID" value="RMY69132.1"/>
    <property type="molecule type" value="Genomic_DNA"/>
</dbReference>
<dbReference type="OrthoDB" id="4525115at2759"/>
<evidence type="ECO:0008006" key="4">
    <source>
        <dbReference type="Google" id="ProtNLM"/>
    </source>
</evidence>
<feature type="region of interest" description="Disordered" evidence="1">
    <location>
        <begin position="47"/>
        <end position="134"/>
    </location>
</feature>
<sequence>MLSSPWNDATDRQLLLTIINLTAPQEGSYWDQVAAIMGDGFTAESVRQHFQKMRKGSRTQLGEPASTKKGGNSTKSTPRKPTKAPNGNGETPSKSAKRKEASNGPDEADEDGMESLTKKMKAEDDGDDGDEWLA</sequence>
<protein>
    <recommendedName>
        <fullName evidence="4">Myb-like domain-containing protein</fullName>
    </recommendedName>
</protein>
<dbReference type="Proteomes" id="UP000269276">
    <property type="component" value="Unassembled WGS sequence"/>
</dbReference>
<proteinExistence type="predicted"/>
<evidence type="ECO:0000313" key="3">
    <source>
        <dbReference type="Proteomes" id="UP000269276"/>
    </source>
</evidence>
<reference evidence="2 3" key="1">
    <citation type="journal article" date="2018" name="BMC Genomics">
        <title>Genomic evidence for intraspecific hybridization in a clonal and extremely halotolerant yeast.</title>
        <authorList>
            <person name="Gostincar C."/>
            <person name="Stajich J.E."/>
            <person name="Zupancic J."/>
            <person name="Zalar P."/>
            <person name="Gunde-Cimerman N."/>
        </authorList>
    </citation>
    <scope>NUCLEOTIDE SEQUENCE [LARGE SCALE GENOMIC DNA]</scope>
    <source>
        <strain evidence="2 3">EXF-2682</strain>
    </source>
</reference>